<dbReference type="EMBL" id="JAVRAA010000001">
    <property type="protein sequence ID" value="MDT0335960.1"/>
    <property type="molecule type" value="Genomic_DNA"/>
</dbReference>
<feature type="chain" id="PRO_5042103664" evidence="1">
    <location>
        <begin position="23"/>
        <end position="234"/>
    </location>
</feature>
<evidence type="ECO:0000256" key="1">
    <source>
        <dbReference type="SAM" id="SignalP"/>
    </source>
</evidence>
<comment type="caution">
    <text evidence="2">The sequence shown here is derived from an EMBL/GenBank/DDBJ whole genome shotgun (WGS) entry which is preliminary data.</text>
</comment>
<dbReference type="AlphaFoldDB" id="A0AAE4K6N5"/>
<reference evidence="2" key="1">
    <citation type="submission" date="2023-02" db="EMBL/GenBank/DDBJ databases">
        <title>Description of Herbaspirillum huttiense subsp. nephrolepsisexaltata and Herbaspirillum huttiense subsp. lycopersicon.</title>
        <authorList>
            <person name="Poudel M."/>
            <person name="Sharma A."/>
            <person name="Goss E."/>
            <person name="Tapia J.H."/>
            <person name="Harmon C.M."/>
            <person name="Jones J.B."/>
        </authorList>
    </citation>
    <scope>NUCLEOTIDE SEQUENCE</scope>
    <source>
        <strain evidence="2">NC40101</strain>
    </source>
</reference>
<protein>
    <submittedName>
        <fullName evidence="2">Uncharacterized protein</fullName>
    </submittedName>
</protein>
<sequence length="234" mass="26777">MKISLLIVTLHLSLLSIHQCFARGSNDGDLQFTKSVYRQTGFEEPFKSLYIEKLVLKKSAAIGKTQVLRINRALEERYASVYAEARSCHEPEFRHPWSYRFLHQKIYSAHGVLGIVFDFQAVCGGVPYFGKAVKNFSIRTGEAISSRQIVKKYAPWLFEAGAVAKGSLLVLGEDAAEILIEQNGHLLTPDLKEFCSFHFKTTAFHILIRNERLFLMPLFQRPYSACQKEYPIRR</sequence>
<accession>A0AAE4K6N5</accession>
<evidence type="ECO:0000313" key="2">
    <source>
        <dbReference type="EMBL" id="MDT0335960.1"/>
    </source>
</evidence>
<organism evidence="2">
    <name type="scientific">Herbaspirillum huttiense subsp. nephrolepidis</name>
    <dbReference type="NCBI Taxonomy" id="3075126"/>
    <lineage>
        <taxon>Bacteria</taxon>
        <taxon>Pseudomonadati</taxon>
        <taxon>Pseudomonadota</taxon>
        <taxon>Betaproteobacteria</taxon>
        <taxon>Burkholderiales</taxon>
        <taxon>Oxalobacteraceae</taxon>
        <taxon>Herbaspirillum</taxon>
    </lineage>
</organism>
<proteinExistence type="predicted"/>
<keyword evidence="1" id="KW-0732">Signal</keyword>
<name>A0AAE4K6N5_9BURK</name>
<dbReference type="RefSeq" id="WP_310837287.1">
    <property type="nucleotide sequence ID" value="NZ_JAVLSM010000005.1"/>
</dbReference>
<feature type="signal peptide" evidence="1">
    <location>
        <begin position="1"/>
        <end position="22"/>
    </location>
</feature>
<gene>
    <name evidence="2" type="ORF">RJN63_03895</name>
</gene>